<dbReference type="RefSeq" id="WP_179796906.1">
    <property type="nucleotide sequence ID" value="NZ_BAABHP010000023.1"/>
</dbReference>
<dbReference type="EMBL" id="JACCBN010000001">
    <property type="protein sequence ID" value="NYD39607.1"/>
    <property type="molecule type" value="Genomic_DNA"/>
</dbReference>
<feature type="domain" description="Tetracyclin repressor-like C-terminal" evidence="3">
    <location>
        <begin position="17"/>
        <end position="112"/>
    </location>
</feature>
<gene>
    <name evidence="4" type="ORF">BJ983_005709</name>
</gene>
<protein>
    <recommendedName>
        <fullName evidence="3">Tetracyclin repressor-like C-terminal domain-containing protein</fullName>
    </recommendedName>
</protein>
<sequence>MEAADDPTRPALIRVRAFLEGVRDPLRGCRIGRLVQDTEVVEGDGLRGSPTATSGGLEDWVADVLETGRAPGELRPDTDPRATTAMLVAVVQGGFVLARARQDPEAQRAAIRGAVALLGALRAGEQ</sequence>
<keyword evidence="1" id="KW-0805">Transcription regulation</keyword>
<organism evidence="4 5">
    <name type="scientific">Actinomycetospora corticicola</name>
    <dbReference type="NCBI Taxonomy" id="663602"/>
    <lineage>
        <taxon>Bacteria</taxon>
        <taxon>Bacillati</taxon>
        <taxon>Actinomycetota</taxon>
        <taxon>Actinomycetes</taxon>
        <taxon>Pseudonocardiales</taxon>
        <taxon>Pseudonocardiaceae</taxon>
        <taxon>Actinomycetospora</taxon>
    </lineage>
</organism>
<dbReference type="InterPro" id="IPR036271">
    <property type="entry name" value="Tet_transcr_reg_TetR-rel_C_sf"/>
</dbReference>
<keyword evidence="5" id="KW-1185">Reference proteome</keyword>
<evidence type="ECO:0000256" key="1">
    <source>
        <dbReference type="ARBA" id="ARBA00023015"/>
    </source>
</evidence>
<dbReference type="PANTHER" id="PTHR47506">
    <property type="entry name" value="TRANSCRIPTIONAL REGULATORY PROTEIN"/>
    <property type="match status" value="1"/>
</dbReference>
<dbReference type="Gene3D" id="1.10.357.10">
    <property type="entry name" value="Tetracycline Repressor, domain 2"/>
    <property type="match status" value="1"/>
</dbReference>
<accession>A0A7Y9J8I8</accession>
<evidence type="ECO:0000313" key="4">
    <source>
        <dbReference type="EMBL" id="NYD39607.1"/>
    </source>
</evidence>
<dbReference type="PANTHER" id="PTHR47506:SF3">
    <property type="entry name" value="HTH-TYPE TRANSCRIPTIONAL REGULATOR LMRA"/>
    <property type="match status" value="1"/>
</dbReference>
<keyword evidence="2" id="KW-0804">Transcription</keyword>
<reference evidence="4 5" key="1">
    <citation type="submission" date="2020-07" db="EMBL/GenBank/DDBJ databases">
        <title>Sequencing the genomes of 1000 actinobacteria strains.</title>
        <authorList>
            <person name="Klenk H.-P."/>
        </authorList>
    </citation>
    <scope>NUCLEOTIDE SEQUENCE [LARGE SCALE GENOMIC DNA]</scope>
    <source>
        <strain evidence="4 5">DSM 45772</strain>
    </source>
</reference>
<evidence type="ECO:0000259" key="3">
    <source>
        <dbReference type="Pfam" id="PF16925"/>
    </source>
</evidence>
<dbReference type="AlphaFoldDB" id="A0A7Y9J8I8"/>
<dbReference type="Pfam" id="PF16925">
    <property type="entry name" value="TetR_C_13"/>
    <property type="match status" value="1"/>
</dbReference>
<proteinExistence type="predicted"/>
<evidence type="ECO:0000256" key="2">
    <source>
        <dbReference type="ARBA" id="ARBA00023163"/>
    </source>
</evidence>
<dbReference type="InterPro" id="IPR011075">
    <property type="entry name" value="TetR_C"/>
</dbReference>
<name>A0A7Y9J8I8_9PSEU</name>
<comment type="caution">
    <text evidence="4">The sequence shown here is derived from an EMBL/GenBank/DDBJ whole genome shotgun (WGS) entry which is preliminary data.</text>
</comment>
<dbReference type="Proteomes" id="UP000535890">
    <property type="component" value="Unassembled WGS sequence"/>
</dbReference>
<evidence type="ECO:0000313" key="5">
    <source>
        <dbReference type="Proteomes" id="UP000535890"/>
    </source>
</evidence>
<dbReference type="SUPFAM" id="SSF48498">
    <property type="entry name" value="Tetracyclin repressor-like, C-terminal domain"/>
    <property type="match status" value="1"/>
</dbReference>